<sequence>METVNNMATAAARAVWGENKQTDEPVSGRTGDTTKGEPYDAGNLEEPDSTTRVPGASSSTTSGPGATTSTTSGLNAPSHTTGGRDAPSSKTSRLDAPSSTTSGIHEPSSTTSGLGAPSSTTGGLNAPSSTTSGLHESNSTTSGSGAPITSIGGTAGETKTEDTQPAEFAKTESRPEETKPAEFAKTTGTATESNETPDNPSTEMKTRDTPQDTSKGQADVRDPEDPLTHPKSAPNDVNDADEGINESQKLGPGPKDLAEVAREHGGDAGNGKAEPLHGDKKDAPGEDEDEDGPGAKSKGEGTGEQYVKSSGLQADGGDFDVTKPGAGREADRLMEEKGMHKDAPEGASDDTGASKDHGEKKGLGQKIKEKLHRH</sequence>
<feature type="compositionally biased region" description="Basic and acidic residues" evidence="1">
    <location>
        <begin position="256"/>
        <end position="266"/>
    </location>
</feature>
<evidence type="ECO:0000313" key="2">
    <source>
        <dbReference type="EMBL" id="CAJ2506268.1"/>
    </source>
</evidence>
<feature type="compositionally biased region" description="Basic and acidic residues" evidence="1">
    <location>
        <begin position="274"/>
        <end position="284"/>
    </location>
</feature>
<gene>
    <name evidence="2" type="ORF">KHLLAP_LOCUS6736</name>
</gene>
<accession>A0AAI8VJZ0</accession>
<evidence type="ECO:0000256" key="1">
    <source>
        <dbReference type="SAM" id="MobiDB-lite"/>
    </source>
</evidence>
<feature type="compositionally biased region" description="Basic and acidic residues" evidence="1">
    <location>
        <begin position="352"/>
        <end position="368"/>
    </location>
</feature>
<feature type="region of interest" description="Disordered" evidence="1">
    <location>
        <begin position="1"/>
        <end position="374"/>
    </location>
</feature>
<dbReference type="EMBL" id="CAUWAG010000008">
    <property type="protein sequence ID" value="CAJ2506268.1"/>
    <property type="molecule type" value="Genomic_DNA"/>
</dbReference>
<feature type="compositionally biased region" description="Basic and acidic residues" evidence="1">
    <location>
        <begin position="326"/>
        <end position="344"/>
    </location>
</feature>
<comment type="caution">
    <text evidence="2">The sequence shown here is derived from an EMBL/GenBank/DDBJ whole genome shotgun (WGS) entry which is preliminary data.</text>
</comment>
<feature type="compositionally biased region" description="Basic and acidic residues" evidence="1">
    <location>
        <begin position="169"/>
        <end position="182"/>
    </location>
</feature>
<feature type="compositionally biased region" description="Low complexity" evidence="1">
    <location>
        <begin position="54"/>
        <end position="73"/>
    </location>
</feature>
<name>A0AAI8VJZ0_9PEZI</name>
<keyword evidence="3" id="KW-1185">Reference proteome</keyword>
<dbReference type="Proteomes" id="UP001295740">
    <property type="component" value="Unassembled WGS sequence"/>
</dbReference>
<proteinExistence type="predicted"/>
<feature type="compositionally biased region" description="Polar residues" evidence="1">
    <location>
        <begin position="97"/>
        <end position="144"/>
    </location>
</feature>
<dbReference type="AlphaFoldDB" id="A0AAI8VJZ0"/>
<feature type="compositionally biased region" description="Polar residues" evidence="1">
    <location>
        <begin position="186"/>
        <end position="203"/>
    </location>
</feature>
<evidence type="ECO:0000313" key="3">
    <source>
        <dbReference type="Proteomes" id="UP001295740"/>
    </source>
</evidence>
<organism evidence="2 3">
    <name type="scientific">Anthostomella pinea</name>
    <dbReference type="NCBI Taxonomy" id="933095"/>
    <lineage>
        <taxon>Eukaryota</taxon>
        <taxon>Fungi</taxon>
        <taxon>Dikarya</taxon>
        <taxon>Ascomycota</taxon>
        <taxon>Pezizomycotina</taxon>
        <taxon>Sordariomycetes</taxon>
        <taxon>Xylariomycetidae</taxon>
        <taxon>Xylariales</taxon>
        <taxon>Xylariaceae</taxon>
        <taxon>Anthostomella</taxon>
    </lineage>
</organism>
<feature type="compositionally biased region" description="Basic and acidic residues" evidence="1">
    <location>
        <begin position="218"/>
        <end position="228"/>
    </location>
</feature>
<reference evidence="2" key="1">
    <citation type="submission" date="2023-10" db="EMBL/GenBank/DDBJ databases">
        <authorList>
            <person name="Hackl T."/>
        </authorList>
    </citation>
    <scope>NUCLEOTIDE SEQUENCE</scope>
</reference>
<protein>
    <submittedName>
        <fullName evidence="2">Uu.00g003980.m01.CDS01</fullName>
    </submittedName>
</protein>